<protein>
    <submittedName>
        <fullName evidence="1">Uncharacterized protein</fullName>
    </submittedName>
</protein>
<reference evidence="1 2" key="1">
    <citation type="submission" date="2017-09" db="EMBL/GenBank/DDBJ databases">
        <title>Depth-based differentiation of microbial function through sediment-hosted aquifers and enrichment of novel symbionts in the deep terrestrial subsurface.</title>
        <authorList>
            <person name="Probst A.J."/>
            <person name="Ladd B."/>
            <person name="Jarett J.K."/>
            <person name="Geller-Mcgrath D.E."/>
            <person name="Sieber C.M."/>
            <person name="Emerson J.B."/>
            <person name="Anantharaman K."/>
            <person name="Thomas B.C."/>
            <person name="Malmstrom R."/>
            <person name="Stieglmeier M."/>
            <person name="Klingl A."/>
            <person name="Woyke T."/>
            <person name="Ryan C.M."/>
            <person name="Banfield J.F."/>
        </authorList>
    </citation>
    <scope>NUCLEOTIDE SEQUENCE [LARGE SCALE GENOMIC DNA]</scope>
    <source>
        <strain evidence="1">CG_4_10_14_0_8_um_filter_42_10</strain>
    </source>
</reference>
<evidence type="ECO:0000313" key="2">
    <source>
        <dbReference type="Proteomes" id="UP000230779"/>
    </source>
</evidence>
<dbReference type="EMBL" id="PFMD01000025">
    <property type="protein sequence ID" value="PIY96847.1"/>
    <property type="molecule type" value="Genomic_DNA"/>
</dbReference>
<comment type="caution">
    <text evidence="1">The sequence shown here is derived from an EMBL/GenBank/DDBJ whole genome shotgun (WGS) entry which is preliminary data.</text>
</comment>
<organism evidence="1 2">
    <name type="scientific">Candidatus Kerfeldbacteria bacterium CG_4_10_14_0_8_um_filter_42_10</name>
    <dbReference type="NCBI Taxonomy" id="2014248"/>
    <lineage>
        <taxon>Bacteria</taxon>
        <taxon>Candidatus Kerfeldiibacteriota</taxon>
    </lineage>
</organism>
<dbReference type="Proteomes" id="UP000230779">
    <property type="component" value="Unassembled WGS sequence"/>
</dbReference>
<proteinExistence type="predicted"/>
<dbReference type="AlphaFoldDB" id="A0A2M7RJZ5"/>
<accession>A0A2M7RJZ5</accession>
<gene>
    <name evidence="1" type="ORF">COY66_02295</name>
</gene>
<sequence length="77" mass="8927">MASISQIENPCFRQGLFYITGNSLSRYSADWRIRGISAAFEFSILRKRPQLSQMKNRSFSGTDYLDPLFHSGFRPLF</sequence>
<name>A0A2M7RJZ5_9BACT</name>
<evidence type="ECO:0000313" key="1">
    <source>
        <dbReference type="EMBL" id="PIY96847.1"/>
    </source>
</evidence>